<dbReference type="PANTHER" id="PTHR24543">
    <property type="entry name" value="MULTICOPPER OXIDASE-RELATED"/>
    <property type="match status" value="1"/>
</dbReference>
<dbReference type="OrthoDB" id="5985199at2759"/>
<dbReference type="Proteomes" id="UP001152795">
    <property type="component" value="Unassembled WGS sequence"/>
</dbReference>
<evidence type="ECO:0000313" key="2">
    <source>
        <dbReference type="Proteomes" id="UP001152795"/>
    </source>
</evidence>
<accession>A0A6S7H1H8</accession>
<evidence type="ECO:0000313" key="1">
    <source>
        <dbReference type="EMBL" id="CAB3991257.1"/>
    </source>
</evidence>
<keyword evidence="2" id="KW-1185">Reference proteome</keyword>
<dbReference type="PROSITE" id="PS50022">
    <property type="entry name" value="FA58C_3"/>
    <property type="match status" value="1"/>
</dbReference>
<comment type="caution">
    <text evidence="1">The sequence shown here is derived from an EMBL/GenBank/DDBJ whole genome shotgun (WGS) entry which is preliminary data.</text>
</comment>
<proteinExistence type="predicted"/>
<dbReference type="SUPFAM" id="SSF49785">
    <property type="entry name" value="Galactose-binding domain-like"/>
    <property type="match status" value="1"/>
</dbReference>
<sequence>MTIHVSQRIDCLIECDKEPCCRSINIQKKSSPHDAQICEMLHNLVYNTSEKLLETNPSFDHVYLTSSKKDYNASCLFPRACKDPKALGLQSGKIPDSRLKASSEYPNFENHRARYARLRWDKCWVAYPSDTNQWLQIDFKYKAKITEILTQGRTDANQWVGSYTIAYSDDDVKFKTYKGDEGQDKVTAIYFSVPQLLGRL</sequence>
<reference evidence="1" key="1">
    <citation type="submission" date="2020-04" db="EMBL/GenBank/DDBJ databases">
        <authorList>
            <person name="Alioto T."/>
            <person name="Alioto T."/>
            <person name="Gomez Garrido J."/>
        </authorList>
    </citation>
    <scope>NUCLEOTIDE SEQUENCE</scope>
    <source>
        <strain evidence="1">A484AB</strain>
    </source>
</reference>
<dbReference type="Gene3D" id="2.60.120.260">
    <property type="entry name" value="Galactose-binding domain-like"/>
    <property type="match status" value="1"/>
</dbReference>
<organism evidence="1 2">
    <name type="scientific">Paramuricea clavata</name>
    <name type="common">Red gorgonian</name>
    <name type="synonym">Violescent sea-whip</name>
    <dbReference type="NCBI Taxonomy" id="317549"/>
    <lineage>
        <taxon>Eukaryota</taxon>
        <taxon>Metazoa</taxon>
        <taxon>Cnidaria</taxon>
        <taxon>Anthozoa</taxon>
        <taxon>Octocorallia</taxon>
        <taxon>Malacalcyonacea</taxon>
        <taxon>Plexauridae</taxon>
        <taxon>Paramuricea</taxon>
    </lineage>
</organism>
<dbReference type="EMBL" id="CACRXK020001814">
    <property type="protein sequence ID" value="CAB3991257.1"/>
    <property type="molecule type" value="Genomic_DNA"/>
</dbReference>
<dbReference type="InterPro" id="IPR008979">
    <property type="entry name" value="Galactose-bd-like_sf"/>
</dbReference>
<dbReference type="AlphaFoldDB" id="A0A6S7H1H8"/>
<dbReference type="Pfam" id="PF00754">
    <property type="entry name" value="F5_F8_type_C"/>
    <property type="match status" value="1"/>
</dbReference>
<name>A0A6S7H1H8_PARCT</name>
<dbReference type="InterPro" id="IPR000421">
    <property type="entry name" value="FA58C"/>
</dbReference>
<protein>
    <submittedName>
        <fullName evidence="1">Uncharacterized protein</fullName>
    </submittedName>
</protein>
<gene>
    <name evidence="1" type="ORF">PACLA_8A017820</name>
</gene>